<protein>
    <submittedName>
        <fullName evidence="1">Uncharacterized protein</fullName>
    </submittedName>
</protein>
<dbReference type="EMBL" id="CABITT030000002">
    <property type="protein sequence ID" value="VVA95631.1"/>
    <property type="molecule type" value="Genomic_DNA"/>
</dbReference>
<reference evidence="1" key="1">
    <citation type="submission" date="2019-07" db="EMBL/GenBank/DDBJ databases">
        <authorList>
            <person name="Dittberner H."/>
        </authorList>
    </citation>
    <scope>NUCLEOTIDE SEQUENCE [LARGE SCALE GENOMIC DNA]</scope>
</reference>
<keyword evidence="2" id="KW-1185">Reference proteome</keyword>
<dbReference type="OrthoDB" id="1935666at2759"/>
<dbReference type="AlphaFoldDB" id="A0A565B1V3"/>
<evidence type="ECO:0000313" key="1">
    <source>
        <dbReference type="EMBL" id="VVA95631.1"/>
    </source>
</evidence>
<comment type="caution">
    <text evidence="1">The sequence shown here is derived from an EMBL/GenBank/DDBJ whole genome shotgun (WGS) entry which is preliminary data.</text>
</comment>
<sequence length="124" mass="14352">MWQTDKSDGIIISYTFSEQIQYGHMVFNGGTVLSIAHLSAEIWQRLRRIPLSDRISSREMIELVCFLPIQQLGRFALWLLTFLCLPPPLRLLYLEEDDRDQAFTYGSASASIATYQNHFLLHSE</sequence>
<dbReference type="Proteomes" id="UP000489600">
    <property type="component" value="Unassembled WGS sequence"/>
</dbReference>
<dbReference type="PANTHER" id="PTHR35104">
    <property type="entry name" value="OS03G0807000 PROTEIN"/>
    <property type="match status" value="1"/>
</dbReference>
<organism evidence="1 2">
    <name type="scientific">Arabis nemorensis</name>
    <dbReference type="NCBI Taxonomy" id="586526"/>
    <lineage>
        <taxon>Eukaryota</taxon>
        <taxon>Viridiplantae</taxon>
        <taxon>Streptophyta</taxon>
        <taxon>Embryophyta</taxon>
        <taxon>Tracheophyta</taxon>
        <taxon>Spermatophyta</taxon>
        <taxon>Magnoliopsida</taxon>
        <taxon>eudicotyledons</taxon>
        <taxon>Gunneridae</taxon>
        <taxon>Pentapetalae</taxon>
        <taxon>rosids</taxon>
        <taxon>malvids</taxon>
        <taxon>Brassicales</taxon>
        <taxon>Brassicaceae</taxon>
        <taxon>Arabideae</taxon>
        <taxon>Arabis</taxon>
    </lineage>
</organism>
<gene>
    <name evidence="1" type="ORF">ANE_LOCUS6076</name>
</gene>
<name>A0A565B1V3_9BRAS</name>
<accession>A0A565B1V3</accession>
<dbReference type="PANTHER" id="PTHR35104:SF11">
    <property type="entry name" value="GENOME ASSEMBLY, CHROMOSOME: A01"/>
    <property type="match status" value="1"/>
</dbReference>
<evidence type="ECO:0000313" key="2">
    <source>
        <dbReference type="Proteomes" id="UP000489600"/>
    </source>
</evidence>
<proteinExistence type="predicted"/>